<evidence type="ECO:0000313" key="1">
    <source>
        <dbReference type="EMBL" id="KAK8541587.1"/>
    </source>
</evidence>
<evidence type="ECO:0008006" key="3">
    <source>
        <dbReference type="Google" id="ProtNLM"/>
    </source>
</evidence>
<sequence>MIRLYLLVVAPRGSIATPVERRWNSQRSVQQDPTSLPAGPARAACLLIMPREFEISTACISFSAWNCFGICDSIQPLHAWGLEWKYIVKKKKKKKKKEKEEEEMKIEKIL</sequence>
<name>A0ABR2DJH9_9ROSI</name>
<protein>
    <recommendedName>
        <fullName evidence="3">Secreted protein</fullName>
    </recommendedName>
</protein>
<proteinExistence type="predicted"/>
<evidence type="ECO:0000313" key="2">
    <source>
        <dbReference type="Proteomes" id="UP001472677"/>
    </source>
</evidence>
<comment type="caution">
    <text evidence="1">The sequence shown here is derived from an EMBL/GenBank/DDBJ whole genome shotgun (WGS) entry which is preliminary data.</text>
</comment>
<gene>
    <name evidence="1" type="ORF">V6N12_014216</name>
</gene>
<dbReference type="EMBL" id="JBBPBM010000024">
    <property type="protein sequence ID" value="KAK8541587.1"/>
    <property type="molecule type" value="Genomic_DNA"/>
</dbReference>
<reference evidence="1 2" key="1">
    <citation type="journal article" date="2024" name="G3 (Bethesda)">
        <title>Genome assembly of Hibiscus sabdariffa L. provides insights into metabolisms of medicinal natural products.</title>
        <authorList>
            <person name="Kim T."/>
        </authorList>
    </citation>
    <scope>NUCLEOTIDE SEQUENCE [LARGE SCALE GENOMIC DNA]</scope>
    <source>
        <strain evidence="1">TK-2024</strain>
        <tissue evidence="1">Old leaves</tissue>
    </source>
</reference>
<dbReference type="Proteomes" id="UP001472677">
    <property type="component" value="Unassembled WGS sequence"/>
</dbReference>
<organism evidence="1 2">
    <name type="scientific">Hibiscus sabdariffa</name>
    <name type="common">roselle</name>
    <dbReference type="NCBI Taxonomy" id="183260"/>
    <lineage>
        <taxon>Eukaryota</taxon>
        <taxon>Viridiplantae</taxon>
        <taxon>Streptophyta</taxon>
        <taxon>Embryophyta</taxon>
        <taxon>Tracheophyta</taxon>
        <taxon>Spermatophyta</taxon>
        <taxon>Magnoliopsida</taxon>
        <taxon>eudicotyledons</taxon>
        <taxon>Gunneridae</taxon>
        <taxon>Pentapetalae</taxon>
        <taxon>rosids</taxon>
        <taxon>malvids</taxon>
        <taxon>Malvales</taxon>
        <taxon>Malvaceae</taxon>
        <taxon>Malvoideae</taxon>
        <taxon>Hibiscus</taxon>
    </lineage>
</organism>
<keyword evidence="2" id="KW-1185">Reference proteome</keyword>
<accession>A0ABR2DJH9</accession>